<protein>
    <submittedName>
        <fullName evidence="2">Uncharacterized protein</fullName>
    </submittedName>
</protein>
<dbReference type="Proteomes" id="UP000824469">
    <property type="component" value="Unassembled WGS sequence"/>
</dbReference>
<accession>A0AA38FB12</accession>
<dbReference type="EMBL" id="JAHRHJ020000011">
    <property type="protein sequence ID" value="KAH9295046.1"/>
    <property type="molecule type" value="Genomic_DNA"/>
</dbReference>
<proteinExistence type="predicted"/>
<keyword evidence="3" id="KW-1185">Reference proteome</keyword>
<reference evidence="2 3" key="1">
    <citation type="journal article" date="2021" name="Nat. Plants">
        <title>The Taxus genome provides insights into paclitaxel biosynthesis.</title>
        <authorList>
            <person name="Xiong X."/>
            <person name="Gou J."/>
            <person name="Liao Q."/>
            <person name="Li Y."/>
            <person name="Zhou Q."/>
            <person name="Bi G."/>
            <person name="Li C."/>
            <person name="Du R."/>
            <person name="Wang X."/>
            <person name="Sun T."/>
            <person name="Guo L."/>
            <person name="Liang H."/>
            <person name="Lu P."/>
            <person name="Wu Y."/>
            <person name="Zhang Z."/>
            <person name="Ro D.K."/>
            <person name="Shang Y."/>
            <person name="Huang S."/>
            <person name="Yan J."/>
        </authorList>
    </citation>
    <scope>NUCLEOTIDE SEQUENCE [LARGE SCALE GENOMIC DNA]</scope>
    <source>
        <strain evidence="2">Ta-2019</strain>
    </source>
</reference>
<dbReference type="AlphaFoldDB" id="A0AA38FB12"/>
<comment type="caution">
    <text evidence="2">The sequence shown here is derived from an EMBL/GenBank/DDBJ whole genome shotgun (WGS) entry which is preliminary data.</text>
</comment>
<evidence type="ECO:0000313" key="2">
    <source>
        <dbReference type="EMBL" id="KAH9295046.1"/>
    </source>
</evidence>
<feature type="compositionally biased region" description="Polar residues" evidence="1">
    <location>
        <begin position="1"/>
        <end position="17"/>
    </location>
</feature>
<organism evidence="2 3">
    <name type="scientific">Taxus chinensis</name>
    <name type="common">Chinese yew</name>
    <name type="synonym">Taxus wallichiana var. chinensis</name>
    <dbReference type="NCBI Taxonomy" id="29808"/>
    <lineage>
        <taxon>Eukaryota</taxon>
        <taxon>Viridiplantae</taxon>
        <taxon>Streptophyta</taxon>
        <taxon>Embryophyta</taxon>
        <taxon>Tracheophyta</taxon>
        <taxon>Spermatophyta</taxon>
        <taxon>Pinopsida</taxon>
        <taxon>Pinidae</taxon>
        <taxon>Conifers II</taxon>
        <taxon>Cupressales</taxon>
        <taxon>Taxaceae</taxon>
        <taxon>Taxus</taxon>
    </lineage>
</organism>
<gene>
    <name evidence="2" type="ORF">KI387_038634</name>
</gene>
<name>A0AA38FB12_TAXCH</name>
<feature type="non-terminal residue" evidence="2">
    <location>
        <position position="1"/>
    </location>
</feature>
<sequence length="49" mass="5498">KSNSGPDHLSRIQSGEDAQSIEDTMPDAQLYRLNHTPSELEDIAIFLRT</sequence>
<evidence type="ECO:0000256" key="1">
    <source>
        <dbReference type="SAM" id="MobiDB-lite"/>
    </source>
</evidence>
<evidence type="ECO:0000313" key="3">
    <source>
        <dbReference type="Proteomes" id="UP000824469"/>
    </source>
</evidence>
<feature type="region of interest" description="Disordered" evidence="1">
    <location>
        <begin position="1"/>
        <end position="26"/>
    </location>
</feature>
<feature type="non-terminal residue" evidence="2">
    <location>
        <position position="49"/>
    </location>
</feature>